<comment type="subcellular location">
    <subcellularLocation>
        <location evidence="1">Membrane</location>
        <topology evidence="1">Multi-pass membrane protein</topology>
    </subcellularLocation>
</comment>
<keyword evidence="3 5" id="KW-1133">Transmembrane helix</keyword>
<evidence type="ECO:0000256" key="2">
    <source>
        <dbReference type="ARBA" id="ARBA00022692"/>
    </source>
</evidence>
<feature type="transmembrane region" description="Helical" evidence="5">
    <location>
        <begin position="50"/>
        <end position="70"/>
    </location>
</feature>
<feature type="transmembrane region" description="Helical" evidence="5">
    <location>
        <begin position="330"/>
        <end position="352"/>
    </location>
</feature>
<name>A0A8J8NP39_HALGN</name>
<feature type="transmembrane region" description="Helical" evidence="5">
    <location>
        <begin position="240"/>
        <end position="261"/>
    </location>
</feature>
<dbReference type="SUPFAM" id="SSF103481">
    <property type="entry name" value="Multidrug resistance efflux transporter EmrE"/>
    <property type="match status" value="2"/>
</dbReference>
<evidence type="ECO:0000256" key="5">
    <source>
        <dbReference type="SAM" id="Phobius"/>
    </source>
</evidence>
<organism evidence="7 8">
    <name type="scientific">Halteria grandinella</name>
    <dbReference type="NCBI Taxonomy" id="5974"/>
    <lineage>
        <taxon>Eukaryota</taxon>
        <taxon>Sar</taxon>
        <taxon>Alveolata</taxon>
        <taxon>Ciliophora</taxon>
        <taxon>Intramacronucleata</taxon>
        <taxon>Spirotrichea</taxon>
        <taxon>Stichotrichia</taxon>
        <taxon>Sporadotrichida</taxon>
        <taxon>Halteriidae</taxon>
        <taxon>Halteria</taxon>
    </lineage>
</organism>
<dbReference type="GO" id="GO:0016020">
    <property type="term" value="C:membrane"/>
    <property type="evidence" value="ECO:0007669"/>
    <property type="project" value="UniProtKB-SubCell"/>
</dbReference>
<dbReference type="PANTHER" id="PTHR22911">
    <property type="entry name" value="ACYL-MALONYL CONDENSING ENZYME-RELATED"/>
    <property type="match status" value="1"/>
</dbReference>
<feature type="transmembrane region" description="Helical" evidence="5">
    <location>
        <begin position="173"/>
        <end position="192"/>
    </location>
</feature>
<keyword evidence="8" id="KW-1185">Reference proteome</keyword>
<accession>A0A8J8NP39</accession>
<protein>
    <recommendedName>
        <fullName evidence="6">EamA domain-containing protein</fullName>
    </recommendedName>
</protein>
<feature type="transmembrane region" description="Helical" evidence="5">
    <location>
        <begin position="119"/>
        <end position="137"/>
    </location>
</feature>
<evidence type="ECO:0000259" key="6">
    <source>
        <dbReference type="Pfam" id="PF00892"/>
    </source>
</evidence>
<feature type="transmembrane region" description="Helical" evidence="5">
    <location>
        <begin position="143"/>
        <end position="164"/>
    </location>
</feature>
<evidence type="ECO:0000256" key="4">
    <source>
        <dbReference type="ARBA" id="ARBA00023136"/>
    </source>
</evidence>
<reference evidence="7" key="1">
    <citation type="submission" date="2019-06" db="EMBL/GenBank/DDBJ databases">
        <authorList>
            <person name="Zheng W."/>
        </authorList>
    </citation>
    <scope>NUCLEOTIDE SEQUENCE</scope>
    <source>
        <strain evidence="7">QDHG01</strain>
    </source>
</reference>
<feature type="transmembrane region" description="Helical" evidence="5">
    <location>
        <begin position="276"/>
        <end position="294"/>
    </location>
</feature>
<keyword evidence="4 5" id="KW-0472">Membrane</keyword>
<dbReference type="Pfam" id="PF00892">
    <property type="entry name" value="EamA"/>
    <property type="match status" value="2"/>
</dbReference>
<evidence type="ECO:0000313" key="8">
    <source>
        <dbReference type="Proteomes" id="UP000785679"/>
    </source>
</evidence>
<feature type="domain" description="EamA" evidence="6">
    <location>
        <begin position="212"/>
        <end position="347"/>
    </location>
</feature>
<gene>
    <name evidence="7" type="ORF">FGO68_gene15314</name>
</gene>
<dbReference type="PANTHER" id="PTHR22911:SF6">
    <property type="entry name" value="SOLUTE CARRIER FAMILY 35 MEMBER G1"/>
    <property type="match status" value="1"/>
</dbReference>
<feature type="transmembrane region" description="Helical" evidence="5">
    <location>
        <begin position="207"/>
        <end position="228"/>
    </location>
</feature>
<keyword evidence="2 5" id="KW-0812">Transmembrane</keyword>
<evidence type="ECO:0000313" key="7">
    <source>
        <dbReference type="EMBL" id="TNV77650.1"/>
    </source>
</evidence>
<evidence type="ECO:0000256" key="3">
    <source>
        <dbReference type="ARBA" id="ARBA00022989"/>
    </source>
</evidence>
<dbReference type="OrthoDB" id="306876at2759"/>
<dbReference type="Proteomes" id="UP000785679">
    <property type="component" value="Unassembled WGS sequence"/>
</dbReference>
<feature type="domain" description="EamA" evidence="6">
    <location>
        <begin position="51"/>
        <end position="187"/>
    </location>
</feature>
<sequence length="356" mass="39771">MDQNKHGGGQGTPLITDNNKSADKYFEIEPEPLQQPVSPLKPPESKLHNVLGLICMFFAQIINALGLAVVKHLYHSNPSLTAFEVTTTRALFQILFNQLIMWYLKLSYSVINREQAKKLFARFAIGYPAWTMLFYSVKVLPIGLSQSIQNLQPFLTLVFAFVILRETVKRLEVVNMVVAFVGVLLMVALSSGTDGISHSSTHTTVEFALAVIANALSTTMISLVNVIIRSLKGLHYSVMAGFQAIVTFIASLVVLVFYRVFINTDYDYSTLTASDWFYLILNGLLQAIMQLLWIKSLHLDKAGRSASLIFLSIVMGYIADYLFFGYHMQWFEIVGAGMIVATSVVVFGMKLYGYSN</sequence>
<dbReference type="InterPro" id="IPR037185">
    <property type="entry name" value="EmrE-like"/>
</dbReference>
<dbReference type="AlphaFoldDB" id="A0A8J8NP39"/>
<dbReference type="InterPro" id="IPR000620">
    <property type="entry name" value="EamA_dom"/>
</dbReference>
<comment type="caution">
    <text evidence="7">The sequence shown here is derived from an EMBL/GenBank/DDBJ whole genome shotgun (WGS) entry which is preliminary data.</text>
</comment>
<dbReference type="EMBL" id="RRYP01011560">
    <property type="protein sequence ID" value="TNV77650.1"/>
    <property type="molecule type" value="Genomic_DNA"/>
</dbReference>
<proteinExistence type="predicted"/>
<evidence type="ECO:0000256" key="1">
    <source>
        <dbReference type="ARBA" id="ARBA00004141"/>
    </source>
</evidence>
<feature type="transmembrane region" description="Helical" evidence="5">
    <location>
        <begin position="306"/>
        <end position="324"/>
    </location>
</feature>
<feature type="transmembrane region" description="Helical" evidence="5">
    <location>
        <begin position="90"/>
        <end position="107"/>
    </location>
</feature>